<dbReference type="PANTHER" id="PTHR43364">
    <property type="entry name" value="NADH-SPECIFIC METHYLGLYOXAL REDUCTASE-RELATED"/>
    <property type="match status" value="1"/>
</dbReference>
<evidence type="ECO:0000256" key="1">
    <source>
        <dbReference type="ARBA" id="ARBA00023002"/>
    </source>
</evidence>
<comment type="caution">
    <text evidence="3">The sequence shown here is derived from an EMBL/GenBank/DDBJ whole genome shotgun (WGS) entry which is preliminary data.</text>
</comment>
<dbReference type="PATRIC" id="fig|1263870.3.peg.5023"/>
<evidence type="ECO:0000313" key="4">
    <source>
        <dbReference type="Proteomes" id="UP000011885"/>
    </source>
</evidence>
<accession>M5U7G4</accession>
<keyword evidence="4" id="KW-1185">Reference proteome</keyword>
<dbReference type="Pfam" id="PF00248">
    <property type="entry name" value="Aldo_ket_red"/>
    <property type="match status" value="1"/>
</dbReference>
<name>M5U7G4_9BACT</name>
<dbReference type="GO" id="GO:0016491">
    <property type="term" value="F:oxidoreductase activity"/>
    <property type="evidence" value="ECO:0007669"/>
    <property type="project" value="UniProtKB-KW"/>
</dbReference>
<dbReference type="SUPFAM" id="SSF51430">
    <property type="entry name" value="NAD(P)-linked oxidoreductase"/>
    <property type="match status" value="1"/>
</dbReference>
<dbReference type="AlphaFoldDB" id="M5U7G4"/>
<dbReference type="EMBL" id="ANOH01000326">
    <property type="protein sequence ID" value="EMI53811.1"/>
    <property type="molecule type" value="Genomic_DNA"/>
</dbReference>
<dbReference type="InterPro" id="IPR036812">
    <property type="entry name" value="NAD(P)_OxRdtase_dom_sf"/>
</dbReference>
<dbReference type="PANTHER" id="PTHR43364:SF4">
    <property type="entry name" value="NAD(P)-LINKED OXIDOREDUCTASE SUPERFAMILY PROTEIN"/>
    <property type="match status" value="1"/>
</dbReference>
<feature type="domain" description="NADP-dependent oxidoreductase" evidence="2">
    <location>
        <begin position="91"/>
        <end position="381"/>
    </location>
</feature>
<evidence type="ECO:0000259" key="2">
    <source>
        <dbReference type="Pfam" id="PF00248"/>
    </source>
</evidence>
<dbReference type="Proteomes" id="UP000011885">
    <property type="component" value="Unassembled WGS sequence"/>
</dbReference>
<sequence length="388" mass="42455">MPDNLHRAAACWKPRRTETAVNGNRGEREAADRAWSIGLRGRLGWPVDWVDWDRGRRDALFAFLIPPRLIVLFAVNLPSPSEQSPVFRSEVVLGLWPIAGVTTVGVTAEDAERTIAKAIALGITTFDTAFSYGLNGESDRFLGAAIRGRSDQFHVISKVGQRYRDDGSRVVDSRPETLIADAEESLRRIGIDRFDTLMLHSIDDQVHVEQSAEALCELRDRGLAVRIGLCNASEAERQRFDAVCRCQAIQCPLNLLQSDTLQTVIAGAASCNNDVLVYWTLMKGLLAGKISRDHVFPEGDSRPGYAVFQGEQRARAHRVVDGLREIAGESGCTVAQLSVSWVLSQSGVTAALVGARRPDQIEDVAGAKPLDEETLGRINSLVAENAIT</sequence>
<proteinExistence type="predicted"/>
<evidence type="ECO:0000313" key="3">
    <source>
        <dbReference type="EMBL" id="EMI53811.1"/>
    </source>
</evidence>
<protein>
    <submittedName>
        <fullName evidence="3">Oxidoreductase, aldo/keto reductase family</fullName>
    </submittedName>
</protein>
<reference evidence="3 4" key="1">
    <citation type="journal article" date="2013" name="Mar. Genomics">
        <title>Expression of sulfatases in Rhodopirellula baltica and the diversity of sulfatases in the genus Rhodopirellula.</title>
        <authorList>
            <person name="Wegner C.E."/>
            <person name="Richter-Heitmann T."/>
            <person name="Klindworth A."/>
            <person name="Klockow C."/>
            <person name="Richter M."/>
            <person name="Achstetter T."/>
            <person name="Glockner F.O."/>
            <person name="Harder J."/>
        </authorList>
    </citation>
    <scope>NUCLEOTIDE SEQUENCE [LARGE SCALE GENOMIC DNA]</scope>
    <source>
        <strain evidence="3 4">SM41</strain>
    </source>
</reference>
<organism evidence="3 4">
    <name type="scientific">Rhodopirellula sallentina SM41</name>
    <dbReference type="NCBI Taxonomy" id="1263870"/>
    <lineage>
        <taxon>Bacteria</taxon>
        <taxon>Pseudomonadati</taxon>
        <taxon>Planctomycetota</taxon>
        <taxon>Planctomycetia</taxon>
        <taxon>Pirellulales</taxon>
        <taxon>Pirellulaceae</taxon>
        <taxon>Rhodopirellula</taxon>
    </lineage>
</organism>
<dbReference type="InterPro" id="IPR050523">
    <property type="entry name" value="AKR_Detox_Biosynth"/>
</dbReference>
<gene>
    <name evidence="3" type="ORF">RSSM_04748</name>
</gene>
<keyword evidence="1" id="KW-0560">Oxidoreductase</keyword>
<dbReference type="GO" id="GO:0005829">
    <property type="term" value="C:cytosol"/>
    <property type="evidence" value="ECO:0007669"/>
    <property type="project" value="TreeGrafter"/>
</dbReference>
<dbReference type="Gene3D" id="3.20.20.100">
    <property type="entry name" value="NADP-dependent oxidoreductase domain"/>
    <property type="match status" value="1"/>
</dbReference>
<dbReference type="InterPro" id="IPR023210">
    <property type="entry name" value="NADP_OxRdtase_dom"/>
</dbReference>